<dbReference type="InterPro" id="IPR035461">
    <property type="entry name" value="GmhA/DiaA"/>
</dbReference>
<gene>
    <name evidence="3" type="ORF">A7X95_05955</name>
    <name evidence="2" type="ORF">T478_0177</name>
</gene>
<dbReference type="PROSITE" id="PS51464">
    <property type="entry name" value="SIS"/>
    <property type="match status" value="1"/>
</dbReference>
<dbReference type="RefSeq" id="WP_048104447.1">
    <property type="nucleotide sequence ID" value="NZ_CP007026.1"/>
</dbReference>
<dbReference type="InterPro" id="IPR046348">
    <property type="entry name" value="SIS_dom_sf"/>
</dbReference>
<reference evidence="2 4" key="1">
    <citation type="journal article" date="2015" name="Proc. Natl. Acad. Sci. U.S.A.">
        <title>Genomic and proteomic characterization of "Candidatus Nitrosopelagicus brevis": An ammonia-oxidizing archaeon from the open ocean.</title>
        <authorList>
            <person name="Santoro A.E."/>
            <person name="Dupont C.L."/>
            <person name="Richter R.A."/>
            <person name="Craig M.T."/>
            <person name="Carini P."/>
            <person name="McIlvin M.R."/>
            <person name="Yang Y."/>
            <person name="Orsi W.D."/>
            <person name="Moran D.M."/>
            <person name="Saito M.A."/>
        </authorList>
    </citation>
    <scope>NUCLEOTIDE SEQUENCE [LARGE SCALE GENOMIC DNA]</scope>
    <source>
        <strain evidence="2">CN25</strain>
        <strain evidence="4">V2</strain>
    </source>
</reference>
<dbReference type="CDD" id="cd05006">
    <property type="entry name" value="SIS_GmhA"/>
    <property type="match status" value="1"/>
</dbReference>
<dbReference type="InterPro" id="IPR050099">
    <property type="entry name" value="SIS_GmhA/DiaA_subfam"/>
</dbReference>
<dbReference type="GO" id="GO:0016853">
    <property type="term" value="F:isomerase activity"/>
    <property type="evidence" value="ECO:0007669"/>
    <property type="project" value="UniProtKB-KW"/>
</dbReference>
<dbReference type="Pfam" id="PF13580">
    <property type="entry name" value="SIS_2"/>
    <property type="match status" value="1"/>
</dbReference>
<proteinExistence type="predicted"/>
<reference evidence="3 5" key="3">
    <citation type="submission" date="2018-04" db="EMBL/GenBank/DDBJ databases">
        <title>Transcriptomics of ammonia oxidizing archaea.</title>
        <authorList>
            <person name="Carini P."/>
        </authorList>
    </citation>
    <scope>NUCLEOTIDE SEQUENCE [LARGE SCALE GENOMIC DNA]</scope>
    <source>
        <strain evidence="3 5">U25</strain>
    </source>
</reference>
<feature type="domain" description="SIS" evidence="1">
    <location>
        <begin position="32"/>
        <end position="192"/>
    </location>
</feature>
<dbReference type="SUPFAM" id="SSF53697">
    <property type="entry name" value="SIS domain"/>
    <property type="match status" value="1"/>
</dbReference>
<dbReference type="EMBL" id="CP007026">
    <property type="protein sequence ID" value="AJA93191.1"/>
    <property type="molecule type" value="Genomic_DNA"/>
</dbReference>
<evidence type="ECO:0000313" key="2">
    <source>
        <dbReference type="EMBL" id="AJA93191.1"/>
    </source>
</evidence>
<protein>
    <submittedName>
        <fullName evidence="3">Phosphoheptose isomerase</fullName>
    </submittedName>
    <submittedName>
        <fullName evidence="2">SIS domain protein</fullName>
    </submittedName>
</protein>
<dbReference type="AlphaFoldDB" id="A0A0A7V4S8"/>
<name>A0A0A7V4S8_9ARCH</name>
<dbReference type="OrthoDB" id="12236at2157"/>
<dbReference type="KEGG" id="nbv:T478_0177"/>
<dbReference type="GO" id="GO:1901135">
    <property type="term" value="P:carbohydrate derivative metabolic process"/>
    <property type="evidence" value="ECO:0007669"/>
    <property type="project" value="InterPro"/>
</dbReference>
<keyword evidence="3" id="KW-0413">Isomerase</keyword>
<dbReference type="STRING" id="1410606.T478_0177"/>
<evidence type="ECO:0000313" key="3">
    <source>
        <dbReference type="EMBL" id="PTL87433.1"/>
    </source>
</evidence>
<dbReference type="PANTHER" id="PTHR30390:SF8">
    <property type="entry name" value="SUGAR ISOMERASE (SIS)"/>
    <property type="match status" value="1"/>
</dbReference>
<evidence type="ECO:0000313" key="5">
    <source>
        <dbReference type="Proteomes" id="UP000241022"/>
    </source>
</evidence>
<evidence type="ECO:0000313" key="4">
    <source>
        <dbReference type="Proteomes" id="UP000030944"/>
    </source>
</evidence>
<reference evidence="3" key="2">
    <citation type="submission" date="2016-05" db="EMBL/GenBank/DDBJ databases">
        <authorList>
            <person name="Lavstsen T."/>
            <person name="Jespersen J.S."/>
        </authorList>
    </citation>
    <scope>NUCLEOTIDE SEQUENCE [LARGE SCALE GENOMIC DNA]</scope>
    <source>
        <strain evidence="3">U25</strain>
    </source>
</reference>
<dbReference type="GeneID" id="24816076"/>
<evidence type="ECO:0000259" key="1">
    <source>
        <dbReference type="PROSITE" id="PS51464"/>
    </source>
</evidence>
<dbReference type="Gene3D" id="3.40.50.10490">
    <property type="entry name" value="Glucose-6-phosphate isomerase like protein, domain 1"/>
    <property type="match status" value="1"/>
</dbReference>
<dbReference type="Proteomes" id="UP000241022">
    <property type="component" value="Unassembled WGS sequence"/>
</dbReference>
<dbReference type="EMBL" id="LXWN01000002">
    <property type="protein sequence ID" value="PTL87433.1"/>
    <property type="molecule type" value="Genomic_DNA"/>
</dbReference>
<keyword evidence="5" id="KW-1185">Reference proteome</keyword>
<sequence length="196" mass="21434">MTDNDDIIKNLDEQINCISKIKSEQLDIIEKILEVLETARKTNQKIILFGNGGSASTSSHFASDLQKTSIVDNANRFRAICLTDNIPVLTAWANDTSYEDIFSSQLENFLDSDDVVLAISGSGNSPNVVKAVELANKMGAKTISLTGKDGGMLSKISKINLNIPNSDMLTIETMHLLICHLLTTLLRKKGNPAFSY</sequence>
<organism evidence="2 4">
    <name type="scientific">Candidatus Nitrosopelagicus brevis</name>
    <dbReference type="NCBI Taxonomy" id="1410606"/>
    <lineage>
        <taxon>Archaea</taxon>
        <taxon>Nitrososphaerota</taxon>
    </lineage>
</organism>
<dbReference type="GO" id="GO:0097367">
    <property type="term" value="F:carbohydrate derivative binding"/>
    <property type="evidence" value="ECO:0007669"/>
    <property type="project" value="InterPro"/>
</dbReference>
<accession>A0A0A7V4S8</accession>
<dbReference type="HOGENOM" id="CLU_080999_4_0_2"/>
<dbReference type="InterPro" id="IPR001347">
    <property type="entry name" value="SIS_dom"/>
</dbReference>
<dbReference type="Proteomes" id="UP000030944">
    <property type="component" value="Chromosome"/>
</dbReference>
<dbReference type="PANTHER" id="PTHR30390">
    <property type="entry name" value="SEDOHEPTULOSE 7-PHOSPHATE ISOMERASE / DNAA INITIATOR-ASSOCIATING FACTOR FOR REPLICATION INITIATION"/>
    <property type="match status" value="1"/>
</dbReference>